<dbReference type="AlphaFoldDB" id="A0A8H7AQ75"/>
<keyword evidence="2" id="KW-1185">Reference proteome</keyword>
<dbReference type="Proteomes" id="UP000606974">
    <property type="component" value="Unassembled WGS sequence"/>
</dbReference>
<accession>A0A8H7AQ75</accession>
<dbReference type="InterPro" id="IPR046670">
    <property type="entry name" value="DUF6540"/>
</dbReference>
<dbReference type="OrthoDB" id="37659at2759"/>
<dbReference type="Pfam" id="PF20174">
    <property type="entry name" value="DUF6540"/>
    <property type="match status" value="1"/>
</dbReference>
<name>A0A8H7AQ75_9EURO</name>
<reference evidence="1" key="1">
    <citation type="submission" date="2020-02" db="EMBL/GenBank/DDBJ databases">
        <authorList>
            <person name="Palmer J.M."/>
        </authorList>
    </citation>
    <scope>NUCLEOTIDE SEQUENCE</scope>
    <source>
        <strain evidence="1">EPUS1.4</strain>
        <tissue evidence="1">Thallus</tissue>
    </source>
</reference>
<gene>
    <name evidence="1" type="ORF">GJ744_009729</name>
</gene>
<sequence>MGYILYLVTYDRGTYLNTGKSKPYHWSFFIQKEIKSAVNLGIAHQLRGMPGAFFYKGPEEMDLNESGPLKEELQIGEVDAAKLDLVHERLKECGIDAVESSGWNCQDWALEGLEKLRAEGFVDETYTQEVVRNWLKEK</sequence>
<organism evidence="1 2">
    <name type="scientific">Endocarpon pusillum</name>
    <dbReference type="NCBI Taxonomy" id="364733"/>
    <lineage>
        <taxon>Eukaryota</taxon>
        <taxon>Fungi</taxon>
        <taxon>Dikarya</taxon>
        <taxon>Ascomycota</taxon>
        <taxon>Pezizomycotina</taxon>
        <taxon>Eurotiomycetes</taxon>
        <taxon>Chaetothyriomycetidae</taxon>
        <taxon>Verrucariales</taxon>
        <taxon>Verrucariaceae</taxon>
        <taxon>Endocarpon</taxon>
    </lineage>
</organism>
<evidence type="ECO:0000313" key="1">
    <source>
        <dbReference type="EMBL" id="KAF7513308.1"/>
    </source>
</evidence>
<dbReference type="EMBL" id="JAACFV010000006">
    <property type="protein sequence ID" value="KAF7513308.1"/>
    <property type="molecule type" value="Genomic_DNA"/>
</dbReference>
<comment type="caution">
    <text evidence="1">The sequence shown here is derived from an EMBL/GenBank/DDBJ whole genome shotgun (WGS) entry which is preliminary data.</text>
</comment>
<evidence type="ECO:0000313" key="2">
    <source>
        <dbReference type="Proteomes" id="UP000606974"/>
    </source>
</evidence>
<protein>
    <submittedName>
        <fullName evidence="1">Uncharacterized protein</fullName>
    </submittedName>
</protein>
<proteinExistence type="predicted"/>